<dbReference type="AlphaFoldDB" id="A0A3N4LM04"/>
<evidence type="ECO:0000313" key="15">
    <source>
        <dbReference type="EMBL" id="RPB22372.1"/>
    </source>
</evidence>
<evidence type="ECO:0000256" key="13">
    <source>
        <dbReference type="ARBA" id="ARBA00073127"/>
    </source>
</evidence>
<evidence type="ECO:0000256" key="11">
    <source>
        <dbReference type="ARBA" id="ARBA00025652"/>
    </source>
</evidence>
<dbReference type="SMART" id="SM00478">
    <property type="entry name" value="ENDO3c"/>
    <property type="match status" value="1"/>
</dbReference>
<dbReference type="STRING" id="1051890.A0A3N4LM04"/>
<dbReference type="GO" id="GO:0140078">
    <property type="term" value="F:class I DNA-(apurinic or apyrimidinic site) endonuclease activity"/>
    <property type="evidence" value="ECO:0007669"/>
    <property type="project" value="UniProtKB-EC"/>
</dbReference>
<name>A0A3N4LM04_9PEZI</name>
<organism evidence="15 16">
    <name type="scientific">Terfezia boudieri ATCC MYA-4762</name>
    <dbReference type="NCBI Taxonomy" id="1051890"/>
    <lineage>
        <taxon>Eukaryota</taxon>
        <taxon>Fungi</taxon>
        <taxon>Dikarya</taxon>
        <taxon>Ascomycota</taxon>
        <taxon>Pezizomycotina</taxon>
        <taxon>Pezizomycetes</taxon>
        <taxon>Pezizales</taxon>
        <taxon>Pezizaceae</taxon>
        <taxon>Terfezia</taxon>
    </lineage>
</organism>
<evidence type="ECO:0000259" key="14">
    <source>
        <dbReference type="SMART" id="SM00478"/>
    </source>
</evidence>
<keyword evidence="6" id="KW-0234">DNA repair</keyword>
<evidence type="ECO:0000256" key="5">
    <source>
        <dbReference type="ARBA" id="ARBA00022801"/>
    </source>
</evidence>
<dbReference type="Proteomes" id="UP000267821">
    <property type="component" value="Unassembled WGS sequence"/>
</dbReference>
<dbReference type="Pfam" id="PF00730">
    <property type="entry name" value="HhH-GPD"/>
    <property type="match status" value="1"/>
</dbReference>
<dbReference type="GO" id="GO:0006285">
    <property type="term" value="P:base-excision repair, AP site formation"/>
    <property type="evidence" value="ECO:0007669"/>
    <property type="project" value="TreeGrafter"/>
</dbReference>
<feature type="non-terminal residue" evidence="15">
    <location>
        <position position="1"/>
    </location>
</feature>
<dbReference type="FunCoup" id="A0A3N4LM04">
    <property type="interactions" value="603"/>
</dbReference>
<dbReference type="Gene3D" id="1.10.1670.10">
    <property type="entry name" value="Helix-hairpin-Helix base-excision DNA repair enzymes (C-terminal)"/>
    <property type="match status" value="1"/>
</dbReference>
<dbReference type="InterPro" id="IPR011257">
    <property type="entry name" value="DNA_glycosylase"/>
</dbReference>
<comment type="catalytic activity">
    <reaction evidence="12">
        <text>2'-deoxyribonucleotide-(2'-deoxyribose 5'-phosphate)-2'-deoxyribonucleotide-DNA = a 3'-end 2'-deoxyribonucleotide-(2,3-dehydro-2,3-deoxyribose 5'-phosphate)-DNA + a 5'-end 5'-phospho-2'-deoxyribonucleoside-DNA + H(+)</text>
        <dbReference type="Rhea" id="RHEA:66592"/>
        <dbReference type="Rhea" id="RHEA-COMP:13180"/>
        <dbReference type="Rhea" id="RHEA-COMP:16897"/>
        <dbReference type="Rhea" id="RHEA-COMP:17067"/>
        <dbReference type="ChEBI" id="CHEBI:15378"/>
        <dbReference type="ChEBI" id="CHEBI:136412"/>
        <dbReference type="ChEBI" id="CHEBI:157695"/>
        <dbReference type="ChEBI" id="CHEBI:167181"/>
        <dbReference type="EC" id="4.2.99.18"/>
    </reaction>
</comment>
<evidence type="ECO:0000256" key="1">
    <source>
        <dbReference type="ARBA" id="ARBA00004123"/>
    </source>
</evidence>
<comment type="subcellular location">
    <subcellularLocation>
        <location evidence="1">Nucleus</location>
    </subcellularLocation>
</comment>
<dbReference type="CDD" id="cd00056">
    <property type="entry name" value="ENDO3c"/>
    <property type="match status" value="1"/>
</dbReference>
<evidence type="ECO:0000256" key="2">
    <source>
        <dbReference type="ARBA" id="ARBA00010679"/>
    </source>
</evidence>
<dbReference type="InterPro" id="IPR003265">
    <property type="entry name" value="HhH-GPD_domain"/>
</dbReference>
<dbReference type="SUPFAM" id="SSF48150">
    <property type="entry name" value="DNA-glycosylase"/>
    <property type="match status" value="1"/>
</dbReference>
<evidence type="ECO:0000313" key="16">
    <source>
        <dbReference type="Proteomes" id="UP000267821"/>
    </source>
</evidence>
<dbReference type="PANTHER" id="PTHR10242">
    <property type="entry name" value="8-OXOGUANINE DNA GLYCOSYLASE"/>
    <property type="match status" value="1"/>
</dbReference>
<dbReference type="OrthoDB" id="238681at2759"/>
<keyword evidence="8" id="KW-0539">Nucleus</keyword>
<sequence length="325" mass="36858">WRKISVTSEELCISTVLRCGQSFRWKNSGDEWSCALYGRIISLKQDPTHLHYRVIYPTTSAKPIIEAGKETDSEEDDTESTLRDYFNLSVDLTKLYKTWSEQDPVFMKKAPNFMGVRMLRQDPWENLISFICSTNNNISRIGQMVEKLCVNYGSKLGELNGIEYHDFPPPEKLAAGGVEQELRDLGFGYRSKYLATTARVIAHKKSLEWLFGLRKEPYKVAHEALLELSGVGPKVADCVCLMSMDKAEAVPVDTHVWQIAIRDYKFGKGNLKSLTPATYWAIGDYFRELWGTEAGWAHSVLFTADLHAFSDVSKAPPKAKVKVKD</sequence>
<comment type="function">
    <text evidence="11">DNA repair enzyme that incises DNA at 8-oxoG residues. Excises 7,8-dihydro-8-oxoguanine and 2,6-diamino-4-hydroxy-5-N-methylformamidopyrimidine (FAPY) from damaged DNA. Has a beta-lyase activity that nicks DNA 3' to the lesion.</text>
</comment>
<dbReference type="Gene3D" id="3.30.310.40">
    <property type="match status" value="1"/>
</dbReference>
<keyword evidence="16" id="KW-1185">Reference proteome</keyword>
<dbReference type="PANTHER" id="PTHR10242:SF2">
    <property type="entry name" value="N-GLYCOSYLASE_DNA LYASE"/>
    <property type="match status" value="1"/>
</dbReference>
<keyword evidence="9" id="KW-0511">Multifunctional enzyme</keyword>
<gene>
    <name evidence="15" type="ORF">L211DRAFT_746788</name>
</gene>
<dbReference type="InterPro" id="IPR023170">
    <property type="entry name" value="HhH_base_excis_C"/>
</dbReference>
<dbReference type="GO" id="GO:0003684">
    <property type="term" value="F:damaged DNA binding"/>
    <property type="evidence" value="ECO:0007669"/>
    <property type="project" value="InterPro"/>
</dbReference>
<reference evidence="15 16" key="1">
    <citation type="journal article" date="2018" name="Nat. Ecol. Evol.">
        <title>Pezizomycetes genomes reveal the molecular basis of ectomycorrhizal truffle lifestyle.</title>
        <authorList>
            <person name="Murat C."/>
            <person name="Payen T."/>
            <person name="Noel B."/>
            <person name="Kuo A."/>
            <person name="Morin E."/>
            <person name="Chen J."/>
            <person name="Kohler A."/>
            <person name="Krizsan K."/>
            <person name="Balestrini R."/>
            <person name="Da Silva C."/>
            <person name="Montanini B."/>
            <person name="Hainaut M."/>
            <person name="Levati E."/>
            <person name="Barry K.W."/>
            <person name="Belfiori B."/>
            <person name="Cichocki N."/>
            <person name="Clum A."/>
            <person name="Dockter R.B."/>
            <person name="Fauchery L."/>
            <person name="Guy J."/>
            <person name="Iotti M."/>
            <person name="Le Tacon F."/>
            <person name="Lindquist E.A."/>
            <person name="Lipzen A."/>
            <person name="Malagnac F."/>
            <person name="Mello A."/>
            <person name="Molinier V."/>
            <person name="Miyauchi S."/>
            <person name="Poulain J."/>
            <person name="Riccioni C."/>
            <person name="Rubini A."/>
            <person name="Sitrit Y."/>
            <person name="Splivallo R."/>
            <person name="Traeger S."/>
            <person name="Wang M."/>
            <person name="Zifcakova L."/>
            <person name="Wipf D."/>
            <person name="Zambonelli A."/>
            <person name="Paolocci F."/>
            <person name="Nowrousian M."/>
            <person name="Ottonello S."/>
            <person name="Baldrian P."/>
            <person name="Spatafora J.W."/>
            <person name="Henrissat B."/>
            <person name="Nagy L.G."/>
            <person name="Aury J.M."/>
            <person name="Wincker P."/>
            <person name="Grigoriev I.V."/>
            <person name="Bonfante P."/>
            <person name="Martin F.M."/>
        </authorList>
    </citation>
    <scope>NUCLEOTIDE SEQUENCE [LARGE SCALE GENOMIC DNA]</scope>
    <source>
        <strain evidence="15 16">ATCC MYA-4762</strain>
    </source>
</reference>
<dbReference type="GO" id="GO:0006289">
    <property type="term" value="P:nucleotide-excision repair"/>
    <property type="evidence" value="ECO:0007669"/>
    <property type="project" value="InterPro"/>
</dbReference>
<dbReference type="InParanoid" id="A0A3N4LM04"/>
<accession>A0A3N4LM04</accession>
<keyword evidence="10" id="KW-0326">Glycosidase</keyword>
<evidence type="ECO:0000256" key="4">
    <source>
        <dbReference type="ARBA" id="ARBA00022763"/>
    </source>
</evidence>
<dbReference type="Gene3D" id="1.10.340.30">
    <property type="entry name" value="Hypothetical protein, domain 2"/>
    <property type="match status" value="1"/>
</dbReference>
<dbReference type="GO" id="GO:0005634">
    <property type="term" value="C:nucleus"/>
    <property type="evidence" value="ECO:0007669"/>
    <property type="project" value="UniProtKB-SubCell"/>
</dbReference>
<feature type="non-terminal residue" evidence="15">
    <location>
        <position position="325"/>
    </location>
</feature>
<protein>
    <recommendedName>
        <fullName evidence="13">N-glycosylase/DNA lyase</fullName>
        <ecNumber evidence="3">4.2.99.18</ecNumber>
    </recommendedName>
</protein>
<dbReference type="InterPro" id="IPR012904">
    <property type="entry name" value="OGG_N"/>
</dbReference>
<dbReference type="SUPFAM" id="SSF55945">
    <property type="entry name" value="TATA-box binding protein-like"/>
    <property type="match status" value="1"/>
</dbReference>
<keyword evidence="5" id="KW-0378">Hydrolase</keyword>
<dbReference type="EC" id="4.2.99.18" evidence="3"/>
<evidence type="ECO:0000256" key="9">
    <source>
        <dbReference type="ARBA" id="ARBA00023268"/>
    </source>
</evidence>
<dbReference type="FunFam" id="1.10.340.30:FF:000006">
    <property type="entry name" value="N-glycosylase/DNA lyase isoform X2"/>
    <property type="match status" value="1"/>
</dbReference>
<proteinExistence type="inferred from homology"/>
<feature type="domain" description="HhH-GPD" evidence="14">
    <location>
        <begin position="132"/>
        <end position="306"/>
    </location>
</feature>
<dbReference type="GO" id="GO:0034039">
    <property type="term" value="F:8-oxo-7,8-dihydroguanine DNA N-glycosylase activity"/>
    <property type="evidence" value="ECO:0007669"/>
    <property type="project" value="TreeGrafter"/>
</dbReference>
<dbReference type="Pfam" id="PF07934">
    <property type="entry name" value="OGG_N"/>
    <property type="match status" value="1"/>
</dbReference>
<keyword evidence="7" id="KW-0456">Lyase</keyword>
<keyword evidence="4" id="KW-0227">DNA damage</keyword>
<evidence type="ECO:0000256" key="6">
    <source>
        <dbReference type="ARBA" id="ARBA00023204"/>
    </source>
</evidence>
<dbReference type="FunFam" id="1.10.1670.10:FF:000005">
    <property type="entry name" value="N-glycosylase/DNA lyase OGG1"/>
    <property type="match status" value="1"/>
</dbReference>
<evidence type="ECO:0000256" key="10">
    <source>
        <dbReference type="ARBA" id="ARBA00023295"/>
    </source>
</evidence>
<evidence type="ECO:0000256" key="3">
    <source>
        <dbReference type="ARBA" id="ARBA00012720"/>
    </source>
</evidence>
<dbReference type="InterPro" id="IPR052054">
    <property type="entry name" value="Oxidative_DNA_repair_enzyme"/>
</dbReference>
<evidence type="ECO:0000256" key="8">
    <source>
        <dbReference type="ARBA" id="ARBA00023242"/>
    </source>
</evidence>
<evidence type="ECO:0000256" key="7">
    <source>
        <dbReference type="ARBA" id="ARBA00023239"/>
    </source>
</evidence>
<dbReference type="EMBL" id="ML121552">
    <property type="protein sequence ID" value="RPB22372.1"/>
    <property type="molecule type" value="Genomic_DNA"/>
</dbReference>
<evidence type="ECO:0000256" key="12">
    <source>
        <dbReference type="ARBA" id="ARBA00044632"/>
    </source>
</evidence>
<comment type="similarity">
    <text evidence="2">Belongs to the type-1 OGG1 family.</text>
</comment>